<evidence type="ECO:0000313" key="2">
    <source>
        <dbReference type="EMBL" id="SNZ14738.1"/>
    </source>
</evidence>
<dbReference type="CDD" id="cd19091">
    <property type="entry name" value="AKR_PsAKR"/>
    <property type="match status" value="1"/>
</dbReference>
<dbReference type="InterPro" id="IPR023210">
    <property type="entry name" value="NADP_OxRdtase_dom"/>
</dbReference>
<dbReference type="OrthoDB" id="9773828at2"/>
<evidence type="ECO:0000313" key="3">
    <source>
        <dbReference type="Proteomes" id="UP000219356"/>
    </source>
</evidence>
<dbReference type="PANTHER" id="PTHR43364">
    <property type="entry name" value="NADH-SPECIFIC METHYLGLYOXAL REDUCTASE-RELATED"/>
    <property type="match status" value="1"/>
</dbReference>
<dbReference type="RefSeq" id="WP_097042681.1">
    <property type="nucleotide sequence ID" value="NZ_OBEK01000003.1"/>
</dbReference>
<sequence length="357" mass="39773">MDYINLGNSGLRVPKYILGTIPFSGTNGFEATGNVQEDEARRMVDMSLEAGMNMFDTANLYSKGDAERVLGAAIKGRRDDVLLTSKTGFQLGDGPNDGGASRINIEKSIDQSLKRLGTDYLDLYFVHLWDGRTPVEETIEAMTNLVKSGKIRYWGVSNYSGWALARTFSVAEQQPGYIPPITQQIYYTPEAREAEYELLPAGKELGIGNMIWSPLGEGLLNGKIGRNKTAPENTRQGGGWPEPWVQDEERLYKVIDALEEVASNHNASVPQITYTWTKDRPNVGPIVIAARNEQQLKENIDSFDIQLTQDEHNLIESAARPAPLYPNWHRAMSSFEKGSPAEMPYLEGYKQSMGLDE</sequence>
<dbReference type="Proteomes" id="UP000219356">
    <property type="component" value="Unassembled WGS sequence"/>
</dbReference>
<proteinExistence type="predicted"/>
<keyword evidence="3" id="KW-1185">Reference proteome</keyword>
<dbReference type="GO" id="GO:0005829">
    <property type="term" value="C:cytosol"/>
    <property type="evidence" value="ECO:0007669"/>
    <property type="project" value="TreeGrafter"/>
</dbReference>
<dbReference type="GO" id="GO:0016491">
    <property type="term" value="F:oxidoreductase activity"/>
    <property type="evidence" value="ECO:0007669"/>
    <property type="project" value="InterPro"/>
</dbReference>
<evidence type="ECO:0000259" key="1">
    <source>
        <dbReference type="Pfam" id="PF00248"/>
    </source>
</evidence>
<dbReference type="Pfam" id="PF00248">
    <property type="entry name" value="Aldo_ket_red"/>
    <property type="match status" value="1"/>
</dbReference>
<accession>A0A285NZX9</accession>
<feature type="domain" description="NADP-dependent oxidoreductase" evidence="1">
    <location>
        <begin position="25"/>
        <end position="318"/>
    </location>
</feature>
<dbReference type="PRINTS" id="PR00069">
    <property type="entry name" value="ALDKETRDTASE"/>
</dbReference>
<dbReference type="EMBL" id="OBEK01000003">
    <property type="protein sequence ID" value="SNZ14738.1"/>
    <property type="molecule type" value="Genomic_DNA"/>
</dbReference>
<dbReference type="AlphaFoldDB" id="A0A285NZX9"/>
<dbReference type="InterPro" id="IPR036812">
    <property type="entry name" value="NAD(P)_OxRdtase_dom_sf"/>
</dbReference>
<dbReference type="PANTHER" id="PTHR43364:SF18">
    <property type="entry name" value="OXIDOREDUCTASE"/>
    <property type="match status" value="1"/>
</dbReference>
<dbReference type="SUPFAM" id="SSF51430">
    <property type="entry name" value="NAD(P)-linked oxidoreductase"/>
    <property type="match status" value="1"/>
</dbReference>
<dbReference type="InterPro" id="IPR050523">
    <property type="entry name" value="AKR_Detox_Biosynth"/>
</dbReference>
<dbReference type="InterPro" id="IPR020471">
    <property type="entry name" value="AKR"/>
</dbReference>
<name>A0A285NZX9_9BACI</name>
<reference evidence="3" key="1">
    <citation type="submission" date="2017-09" db="EMBL/GenBank/DDBJ databases">
        <authorList>
            <person name="Varghese N."/>
            <person name="Submissions S."/>
        </authorList>
    </citation>
    <scope>NUCLEOTIDE SEQUENCE [LARGE SCALE GENOMIC DNA]</scope>
    <source>
        <strain evidence="3">CGMCC 1.8913</strain>
    </source>
</reference>
<dbReference type="Gene3D" id="3.20.20.100">
    <property type="entry name" value="NADP-dependent oxidoreductase domain"/>
    <property type="match status" value="1"/>
</dbReference>
<gene>
    <name evidence="2" type="ORF">SAMN05421503_2560</name>
</gene>
<organism evidence="2 3">
    <name type="scientific">Terribacillus aidingensis</name>
    <dbReference type="NCBI Taxonomy" id="586416"/>
    <lineage>
        <taxon>Bacteria</taxon>
        <taxon>Bacillati</taxon>
        <taxon>Bacillota</taxon>
        <taxon>Bacilli</taxon>
        <taxon>Bacillales</taxon>
        <taxon>Bacillaceae</taxon>
        <taxon>Terribacillus</taxon>
    </lineage>
</organism>
<protein>
    <submittedName>
        <fullName evidence="2">Predicted oxidoreductase</fullName>
    </submittedName>
</protein>